<dbReference type="OMA" id="CDFGLIK"/>
<dbReference type="PROSITE" id="PS00108">
    <property type="entry name" value="PROTEIN_KINASE_ST"/>
    <property type="match status" value="1"/>
</dbReference>
<dbReference type="SUPFAM" id="SSF47986">
    <property type="entry name" value="DEATH domain"/>
    <property type="match status" value="1"/>
</dbReference>
<name>A0A084WS74_ANOSI</name>
<dbReference type="PANTHER" id="PTHR27001">
    <property type="entry name" value="OS01G0253100 PROTEIN"/>
    <property type="match status" value="1"/>
</dbReference>
<dbReference type="Proteomes" id="UP000030765">
    <property type="component" value="Unassembled WGS sequence"/>
</dbReference>
<dbReference type="VEuPathDB" id="VectorBase:ASIC021354"/>
<organism evidence="6">
    <name type="scientific">Anopheles sinensis</name>
    <name type="common">Mosquito</name>
    <dbReference type="NCBI Taxonomy" id="74873"/>
    <lineage>
        <taxon>Eukaryota</taxon>
        <taxon>Metazoa</taxon>
        <taxon>Ecdysozoa</taxon>
        <taxon>Arthropoda</taxon>
        <taxon>Hexapoda</taxon>
        <taxon>Insecta</taxon>
        <taxon>Pterygota</taxon>
        <taxon>Neoptera</taxon>
        <taxon>Endopterygota</taxon>
        <taxon>Diptera</taxon>
        <taxon>Nematocera</taxon>
        <taxon>Culicoidea</taxon>
        <taxon>Culicidae</taxon>
        <taxon>Anophelinae</taxon>
        <taxon>Anopheles</taxon>
    </lineage>
</organism>
<dbReference type="Pfam" id="PF00069">
    <property type="entry name" value="Pkinase"/>
    <property type="match status" value="1"/>
</dbReference>
<dbReference type="InterPro" id="IPR000719">
    <property type="entry name" value="Prot_kinase_dom"/>
</dbReference>
<evidence type="ECO:0000256" key="1">
    <source>
        <dbReference type="ARBA" id="ARBA00022741"/>
    </source>
</evidence>
<dbReference type="EnsemblMetazoa" id="ASIC021354-RA">
    <property type="protein sequence ID" value="ASIC021354-PA"/>
    <property type="gene ID" value="ASIC021354"/>
</dbReference>
<dbReference type="PANTHER" id="PTHR27001:SF931">
    <property type="entry name" value="OS11G0664100 PROTEIN"/>
    <property type="match status" value="1"/>
</dbReference>
<dbReference type="Gene3D" id="3.30.200.20">
    <property type="entry name" value="Phosphorylase Kinase, domain 1"/>
    <property type="match status" value="1"/>
</dbReference>
<dbReference type="STRING" id="74873.A0A084WS74"/>
<evidence type="ECO:0000313" key="6">
    <source>
        <dbReference type="EMBL" id="KFB53068.1"/>
    </source>
</evidence>
<dbReference type="VEuPathDB" id="VectorBase:ASIS004535"/>
<gene>
    <name evidence="6" type="ORF">ZHAS_00021354</name>
</gene>
<evidence type="ECO:0000256" key="4">
    <source>
        <dbReference type="SAM" id="MobiDB-lite"/>
    </source>
</evidence>
<feature type="domain" description="Protein kinase" evidence="5">
    <location>
        <begin position="386"/>
        <end position="658"/>
    </location>
</feature>
<dbReference type="InterPro" id="IPR011009">
    <property type="entry name" value="Kinase-like_dom_sf"/>
</dbReference>
<dbReference type="EMBL" id="KE525410">
    <property type="protein sequence ID" value="KFB53068.1"/>
    <property type="molecule type" value="Genomic_DNA"/>
</dbReference>
<feature type="compositionally biased region" description="Low complexity" evidence="4">
    <location>
        <begin position="319"/>
        <end position="339"/>
    </location>
</feature>
<dbReference type="PROSITE" id="PS00107">
    <property type="entry name" value="PROTEIN_KINASE_ATP"/>
    <property type="match status" value="1"/>
</dbReference>
<evidence type="ECO:0000313" key="7">
    <source>
        <dbReference type="EnsemblMetazoa" id="ASIC021354-PA"/>
    </source>
</evidence>
<dbReference type="SUPFAM" id="SSF56112">
    <property type="entry name" value="Protein kinase-like (PK-like)"/>
    <property type="match status" value="1"/>
</dbReference>
<evidence type="ECO:0000259" key="5">
    <source>
        <dbReference type="PROSITE" id="PS50011"/>
    </source>
</evidence>
<dbReference type="InterPro" id="IPR017441">
    <property type="entry name" value="Protein_kinase_ATP_BS"/>
</dbReference>
<proteinExistence type="predicted"/>
<dbReference type="Gene3D" id="1.10.533.10">
    <property type="entry name" value="Death Domain, Fas"/>
    <property type="match status" value="1"/>
</dbReference>
<keyword evidence="1 3" id="KW-0547">Nucleotide-binding</keyword>
<dbReference type="Pfam" id="PF14786">
    <property type="entry name" value="Death_2"/>
    <property type="match status" value="1"/>
</dbReference>
<dbReference type="GO" id="GO:0005524">
    <property type="term" value="F:ATP binding"/>
    <property type="evidence" value="ECO:0007669"/>
    <property type="project" value="UniProtKB-UniRule"/>
</dbReference>
<feature type="region of interest" description="Disordered" evidence="4">
    <location>
        <begin position="186"/>
        <end position="207"/>
    </location>
</feature>
<dbReference type="InterPro" id="IPR008271">
    <property type="entry name" value="Ser/Thr_kinase_AS"/>
</dbReference>
<dbReference type="AlphaFoldDB" id="A0A084WS74"/>
<feature type="region of interest" description="Disordered" evidence="4">
    <location>
        <begin position="235"/>
        <end position="283"/>
    </location>
</feature>
<dbReference type="SMART" id="SM00220">
    <property type="entry name" value="S_TKc"/>
    <property type="match status" value="1"/>
</dbReference>
<feature type="region of interest" description="Disordered" evidence="4">
    <location>
        <begin position="298"/>
        <end position="344"/>
    </location>
</feature>
<accession>A0A084WS74</accession>
<dbReference type="Gene3D" id="1.10.510.10">
    <property type="entry name" value="Transferase(Phosphotransferase) domain 1"/>
    <property type="match status" value="1"/>
</dbReference>
<protein>
    <submittedName>
        <fullName evidence="6">AGAP003062-PA-like protein</fullName>
    </submittedName>
</protein>
<evidence type="ECO:0000256" key="3">
    <source>
        <dbReference type="PROSITE-ProRule" id="PRU10141"/>
    </source>
</evidence>
<dbReference type="EMBL" id="ATLV01026348">
    <property type="status" value="NOT_ANNOTATED_CDS"/>
    <property type="molecule type" value="Genomic_DNA"/>
</dbReference>
<dbReference type="CDD" id="cd08308">
    <property type="entry name" value="Death_Tube"/>
    <property type="match status" value="1"/>
</dbReference>
<keyword evidence="8" id="KW-1185">Reference proteome</keyword>
<sequence length="658" mass="72753">MDRNLEVRHMTNLDTLVHILDTSEGWRSFLYQIPKDLNDLSKEEYVLKYDGSIERLLETESAKEKTSPARLLLEEWSISGKVRPTVDHLLALLVRAKQIRAADYLTTLLREKPLARPTEGPGAPIDVRLPEDHQTESLLNGISYPSSTMLQQNAQSVTIDNNRDYYDKLGPMKRVEIEDSLSSIADGELPGCSTINNNARPGGVDGKLQHVREENPASSDSLPLISALGLQGVETPEPEEPFVSSKLQNDRNYQPAENPDDREAPNLSILGTADNRQDGNGVEQQEDIPALSALLNDAPESQQNHSTSTNRTQDSIPALSMLGTDSTSSLDSASNSDFSGAQSENPVSSLMEFSCSPSVVEYTYEQLHDATGGFDSTPFTNGNVMSPNGRSIGAGGFGCVFLAVNLSRSIPVAAVKRLLPDRHKYREKFALERDILSRHCHPNVVRLLGYCETGPNLCLVYEYLKDDNLETALSMVRDNRRRMDATRRLKYLRDAASGIAFLHERVNVIHRDIKSANILLDGSVAKLCDFGLIRQADLTTATAIIGTHSYMAPEVLRGDVSPALDVYAFGVVIAEVVTGEPVLAEQESRSDADLAGYIRRQQGKDLSAFVDRRAIQAERDAWWIAVGGRLLEISIKCLEEKRLRENIGQVLSKIERIQ</sequence>
<dbReference type="GO" id="GO:0004672">
    <property type="term" value="F:protein kinase activity"/>
    <property type="evidence" value="ECO:0007669"/>
    <property type="project" value="InterPro"/>
</dbReference>
<reference evidence="6 8" key="1">
    <citation type="journal article" date="2014" name="BMC Genomics">
        <title>Genome sequence of Anopheles sinensis provides insight into genetics basis of mosquito competence for malaria parasites.</title>
        <authorList>
            <person name="Zhou D."/>
            <person name="Zhang D."/>
            <person name="Ding G."/>
            <person name="Shi L."/>
            <person name="Hou Q."/>
            <person name="Ye Y."/>
            <person name="Xu Y."/>
            <person name="Zhou H."/>
            <person name="Xiong C."/>
            <person name="Li S."/>
            <person name="Yu J."/>
            <person name="Hong S."/>
            <person name="Yu X."/>
            <person name="Zou P."/>
            <person name="Chen C."/>
            <person name="Chang X."/>
            <person name="Wang W."/>
            <person name="Lv Y."/>
            <person name="Sun Y."/>
            <person name="Ma L."/>
            <person name="Shen B."/>
            <person name="Zhu C."/>
        </authorList>
    </citation>
    <scope>NUCLEOTIDE SEQUENCE [LARGE SCALE GENOMIC DNA]</scope>
</reference>
<dbReference type="OrthoDB" id="4062651at2759"/>
<dbReference type="InterPro" id="IPR029397">
    <property type="entry name" value="Tube_Death"/>
</dbReference>
<reference evidence="7" key="2">
    <citation type="submission" date="2020-05" db="UniProtKB">
        <authorList>
            <consortium name="EnsemblMetazoa"/>
        </authorList>
    </citation>
    <scope>IDENTIFICATION</scope>
</reference>
<feature type="binding site" evidence="3">
    <location>
        <position position="416"/>
    </location>
    <ligand>
        <name>ATP</name>
        <dbReference type="ChEBI" id="CHEBI:30616"/>
    </ligand>
</feature>
<dbReference type="GO" id="GO:0005886">
    <property type="term" value="C:plasma membrane"/>
    <property type="evidence" value="ECO:0007669"/>
    <property type="project" value="TreeGrafter"/>
</dbReference>
<dbReference type="PROSITE" id="PS50011">
    <property type="entry name" value="PROTEIN_KINASE_DOM"/>
    <property type="match status" value="1"/>
</dbReference>
<keyword evidence="2 3" id="KW-0067">ATP-binding</keyword>
<evidence type="ECO:0000313" key="8">
    <source>
        <dbReference type="Proteomes" id="UP000030765"/>
    </source>
</evidence>
<evidence type="ECO:0000256" key="2">
    <source>
        <dbReference type="ARBA" id="ARBA00022840"/>
    </source>
</evidence>
<dbReference type="InterPro" id="IPR011029">
    <property type="entry name" value="DEATH-like_dom_sf"/>
</dbReference>
<feature type="compositionally biased region" description="Polar residues" evidence="4">
    <location>
        <begin position="299"/>
        <end position="315"/>
    </location>
</feature>